<gene>
    <name evidence="1" type="ORF">GHK24_01490</name>
</gene>
<comment type="caution">
    <text evidence="1">The sequence shown here is derived from an EMBL/GenBank/DDBJ whole genome shotgun (WGS) entry which is preliminary data.</text>
</comment>
<accession>A0A6L5JSN4</accession>
<proteinExistence type="predicted"/>
<protein>
    <submittedName>
        <fullName evidence="1">Uncharacterized protein</fullName>
    </submittedName>
</protein>
<evidence type="ECO:0000313" key="1">
    <source>
        <dbReference type="EMBL" id="MQY50457.1"/>
    </source>
</evidence>
<sequence>MTEKTASAAPADRGTRIALCFALVAERLTAYYEHGQWLNEAQGASLAADWLRRSQRSLPLAERRQLSAVSDDLAREIAGSLSREAGLYTAHELMEALDPNYVSEVGESIMSECEGRLAAAGAI</sequence>
<reference evidence="1 2" key="1">
    <citation type="submission" date="2019-10" db="EMBL/GenBank/DDBJ databases">
        <title>Whole-genome sequence of the purple nonsulfur photosynthetic bacterium Rhodocyclus tenuis.</title>
        <authorList>
            <person name="Kyndt J.A."/>
            <person name="Meyer T.E."/>
        </authorList>
    </citation>
    <scope>NUCLEOTIDE SEQUENCE [LARGE SCALE GENOMIC DNA]</scope>
    <source>
        <strain evidence="1 2">DSM 110</strain>
    </source>
</reference>
<dbReference type="Proteomes" id="UP000480275">
    <property type="component" value="Unassembled WGS sequence"/>
</dbReference>
<name>A0A6L5JSN4_RHOTE</name>
<evidence type="ECO:0000313" key="2">
    <source>
        <dbReference type="Proteomes" id="UP000480275"/>
    </source>
</evidence>
<dbReference type="OrthoDB" id="8964561at2"/>
<dbReference type="AlphaFoldDB" id="A0A6L5JSN4"/>
<organism evidence="1 2">
    <name type="scientific">Rhodocyclus tenuis</name>
    <name type="common">Rhodospirillum tenue</name>
    <dbReference type="NCBI Taxonomy" id="1066"/>
    <lineage>
        <taxon>Bacteria</taxon>
        <taxon>Pseudomonadati</taxon>
        <taxon>Pseudomonadota</taxon>
        <taxon>Betaproteobacteria</taxon>
        <taxon>Rhodocyclales</taxon>
        <taxon>Rhodocyclaceae</taxon>
        <taxon>Rhodocyclus</taxon>
    </lineage>
</organism>
<dbReference type="EMBL" id="WIXJ01000001">
    <property type="protein sequence ID" value="MQY50457.1"/>
    <property type="molecule type" value="Genomic_DNA"/>
</dbReference>